<dbReference type="InterPro" id="IPR001978">
    <property type="entry name" value="Troponin"/>
</dbReference>
<sequence>MLDTEQEHELVHTASKMPEGDRVDFDENRRAARAEQQRVRAETERVRQARILEERQRKEDEEAKRRADEEAKKKKVLSNIGAHFGGYLAQVEQRGRGTRQTGREIKRKTLAERRKPLDIEDLKEDGLSKKGTGSKVGGLRK</sequence>
<dbReference type="PANTHER" id="PTHR11521">
    <property type="entry name" value="TROPONIN T"/>
    <property type="match status" value="1"/>
</dbReference>
<evidence type="ECO:0000313" key="10">
    <source>
        <dbReference type="Proteomes" id="UP000319801"/>
    </source>
</evidence>
<dbReference type="GO" id="GO:0045214">
    <property type="term" value="P:sarcomere organization"/>
    <property type="evidence" value="ECO:0007669"/>
    <property type="project" value="TreeGrafter"/>
</dbReference>
<proteinExistence type="inferred from homology"/>
<dbReference type="OrthoDB" id="330499at2759"/>
<dbReference type="GO" id="GO:0005861">
    <property type="term" value="C:troponin complex"/>
    <property type="evidence" value="ECO:0007669"/>
    <property type="project" value="InterPro"/>
</dbReference>
<dbReference type="Gene3D" id="1.20.5.350">
    <property type="match status" value="1"/>
</dbReference>
<dbReference type="Pfam" id="PF00992">
    <property type="entry name" value="Troponin"/>
    <property type="match status" value="1"/>
</dbReference>
<protein>
    <recommendedName>
        <fullName evidence="5">Troponin T, slow skeletal muscle</fullName>
    </recommendedName>
    <alternativeName>
        <fullName evidence="6">Slow skeletal muscle troponin T</fullName>
    </alternativeName>
</protein>
<feature type="region of interest" description="Disordered" evidence="8">
    <location>
        <begin position="1"/>
        <end position="141"/>
    </location>
</feature>
<dbReference type="GO" id="GO:0005523">
    <property type="term" value="F:tropomyosin binding"/>
    <property type="evidence" value="ECO:0007669"/>
    <property type="project" value="TreeGrafter"/>
</dbReference>
<dbReference type="SUPFAM" id="SSF90250">
    <property type="entry name" value="Troponin coil-coiled subunits"/>
    <property type="match status" value="1"/>
</dbReference>
<dbReference type="GO" id="GO:0031444">
    <property type="term" value="P:slow-twitch skeletal muscle fiber contraction"/>
    <property type="evidence" value="ECO:0007669"/>
    <property type="project" value="TreeGrafter"/>
</dbReference>
<reference evidence="9 10" key="1">
    <citation type="journal article" date="2019" name="Genome Biol. Evol.">
        <title>Whole-Genome Sequencing of the Giant Devil Catfish, Bagarius yarrelli.</title>
        <authorList>
            <person name="Jiang W."/>
            <person name="Lv Y."/>
            <person name="Cheng L."/>
            <person name="Yang K."/>
            <person name="Chao B."/>
            <person name="Wang X."/>
            <person name="Li Y."/>
            <person name="Pan X."/>
            <person name="You X."/>
            <person name="Zhang Y."/>
            <person name="Yang J."/>
            <person name="Li J."/>
            <person name="Zhang X."/>
            <person name="Liu S."/>
            <person name="Sun C."/>
            <person name="Yang J."/>
            <person name="Shi Q."/>
        </authorList>
    </citation>
    <scope>NUCLEOTIDE SEQUENCE [LARGE SCALE GENOMIC DNA]</scope>
    <source>
        <strain evidence="9">JWS20170419001</strain>
        <tissue evidence="9">Muscle</tissue>
    </source>
</reference>
<dbReference type="Proteomes" id="UP000319801">
    <property type="component" value="Unassembled WGS sequence"/>
</dbReference>
<comment type="subunit">
    <text evidence="7">Interacts with TPM3.</text>
</comment>
<evidence type="ECO:0000256" key="8">
    <source>
        <dbReference type="SAM" id="MobiDB-lite"/>
    </source>
</evidence>
<feature type="compositionally biased region" description="Basic and acidic residues" evidence="8">
    <location>
        <begin position="101"/>
        <end position="128"/>
    </location>
</feature>
<comment type="similarity">
    <text evidence="2">Belongs to the troponin T family.</text>
</comment>
<evidence type="ECO:0000256" key="1">
    <source>
        <dbReference type="ARBA" id="ARBA00003363"/>
    </source>
</evidence>
<dbReference type="AlphaFoldDB" id="A0A556U1F1"/>
<feature type="compositionally biased region" description="Basic and acidic residues" evidence="8">
    <location>
        <begin position="18"/>
        <end position="72"/>
    </location>
</feature>
<comment type="caution">
    <text evidence="9">The sequence shown here is derived from an EMBL/GenBank/DDBJ whole genome shotgun (WGS) entry which is preliminary data.</text>
</comment>
<dbReference type="EMBL" id="VCAZ01000037">
    <property type="protein sequence ID" value="TSL82536.1"/>
    <property type="molecule type" value="Genomic_DNA"/>
</dbReference>
<evidence type="ECO:0000256" key="2">
    <source>
        <dbReference type="ARBA" id="ARBA00008330"/>
    </source>
</evidence>
<keyword evidence="4" id="KW-0514">Muscle protein</keyword>
<comment type="function">
    <text evidence="1">Troponin T is the tropomyosin-binding subunit of troponin, the thin filament regulatory complex which confers calcium-sensitivity to striated muscle actomyosin ATPase activity.</text>
</comment>
<gene>
    <name evidence="9" type="ORF">Baya_6635</name>
</gene>
<dbReference type="GO" id="GO:0031014">
    <property type="term" value="F:troponin T binding"/>
    <property type="evidence" value="ECO:0007669"/>
    <property type="project" value="TreeGrafter"/>
</dbReference>
<keyword evidence="3" id="KW-0597">Phosphoprotein</keyword>
<dbReference type="InterPro" id="IPR027707">
    <property type="entry name" value="TNNT"/>
</dbReference>
<evidence type="ECO:0000256" key="3">
    <source>
        <dbReference type="ARBA" id="ARBA00022553"/>
    </source>
</evidence>
<name>A0A556U1F1_BAGYA</name>
<organism evidence="9 10">
    <name type="scientific">Bagarius yarrelli</name>
    <name type="common">Goonch</name>
    <name type="synonym">Bagrus yarrelli</name>
    <dbReference type="NCBI Taxonomy" id="175774"/>
    <lineage>
        <taxon>Eukaryota</taxon>
        <taxon>Metazoa</taxon>
        <taxon>Chordata</taxon>
        <taxon>Craniata</taxon>
        <taxon>Vertebrata</taxon>
        <taxon>Euteleostomi</taxon>
        <taxon>Actinopterygii</taxon>
        <taxon>Neopterygii</taxon>
        <taxon>Teleostei</taxon>
        <taxon>Ostariophysi</taxon>
        <taxon>Siluriformes</taxon>
        <taxon>Sisoridae</taxon>
        <taxon>Sisorinae</taxon>
        <taxon>Bagarius</taxon>
    </lineage>
</organism>
<accession>A0A556U1F1</accession>
<dbReference type="InterPro" id="IPR038077">
    <property type="entry name" value="Troponin_sf"/>
</dbReference>
<feature type="compositionally biased region" description="Basic and acidic residues" evidence="8">
    <location>
        <begin position="1"/>
        <end position="11"/>
    </location>
</feature>
<evidence type="ECO:0000256" key="6">
    <source>
        <dbReference type="ARBA" id="ARBA00043016"/>
    </source>
</evidence>
<evidence type="ECO:0000256" key="4">
    <source>
        <dbReference type="ARBA" id="ARBA00023179"/>
    </source>
</evidence>
<evidence type="ECO:0000256" key="7">
    <source>
        <dbReference type="ARBA" id="ARBA00044035"/>
    </source>
</evidence>
<dbReference type="PANTHER" id="PTHR11521:SF6">
    <property type="entry name" value="TROPONIN T, SLOW SKELETAL MUSCLE"/>
    <property type="match status" value="1"/>
</dbReference>
<keyword evidence="10" id="KW-1185">Reference proteome</keyword>
<evidence type="ECO:0000256" key="5">
    <source>
        <dbReference type="ARBA" id="ARBA00040072"/>
    </source>
</evidence>
<evidence type="ECO:0000313" key="9">
    <source>
        <dbReference type="EMBL" id="TSL82536.1"/>
    </source>
</evidence>
<dbReference type="GO" id="GO:0006937">
    <property type="term" value="P:regulation of muscle contraction"/>
    <property type="evidence" value="ECO:0007669"/>
    <property type="project" value="InterPro"/>
</dbReference>